<dbReference type="AlphaFoldDB" id="A0A545TAD5"/>
<reference evidence="1 2" key="1">
    <citation type="submission" date="2019-06" db="EMBL/GenBank/DDBJ databases">
        <title>Whole genome sequence for Cellvibrionaceae sp. R142.</title>
        <authorList>
            <person name="Wang G."/>
        </authorList>
    </citation>
    <scope>NUCLEOTIDE SEQUENCE [LARGE SCALE GENOMIC DNA]</scope>
    <source>
        <strain evidence="1 2">R142</strain>
    </source>
</reference>
<evidence type="ECO:0008006" key="3">
    <source>
        <dbReference type="Google" id="ProtNLM"/>
    </source>
</evidence>
<dbReference type="EMBL" id="VHSG01000017">
    <property type="protein sequence ID" value="TQV74179.1"/>
    <property type="molecule type" value="Genomic_DNA"/>
</dbReference>
<name>A0A545TAD5_9GAMM</name>
<dbReference type="OrthoDB" id="5592990at2"/>
<organism evidence="1 2">
    <name type="scientific">Exilibacterium tricleocarpae</name>
    <dbReference type="NCBI Taxonomy" id="2591008"/>
    <lineage>
        <taxon>Bacteria</taxon>
        <taxon>Pseudomonadati</taxon>
        <taxon>Pseudomonadota</taxon>
        <taxon>Gammaproteobacteria</taxon>
        <taxon>Cellvibrionales</taxon>
        <taxon>Cellvibrionaceae</taxon>
        <taxon>Exilibacterium</taxon>
    </lineage>
</organism>
<dbReference type="PROSITE" id="PS51257">
    <property type="entry name" value="PROKAR_LIPOPROTEIN"/>
    <property type="match status" value="1"/>
</dbReference>
<proteinExistence type="predicted"/>
<dbReference type="Gene3D" id="2.180.10.10">
    <property type="entry name" value="RHS repeat-associated core"/>
    <property type="match status" value="1"/>
</dbReference>
<keyword evidence="2" id="KW-1185">Reference proteome</keyword>
<comment type="caution">
    <text evidence="1">The sequence shown here is derived from an EMBL/GenBank/DDBJ whole genome shotgun (WGS) entry which is preliminary data.</text>
</comment>
<sequence>MKFKAMVVSAVMALAGCGDSSSNNGLQSGVFTDSPVAGIYYETPTQSGLTDSAGRFTYRRGERVSFSLGGTLLGSAPAAAEVTPLDLVGVDSLDAAGTGDTKNRLINILLLLQSLDRDHNPDNGIDLTGLNEALDGDSLDLDLPLPELYEAGLRRIINQQAGFFQTPLEAQNHFMEAQGLSVSLQLPRRDFFDDDGDGTAERKVEYDYNPDGSLAQITYTDEKTPRLLGTALLAYDANGYPARLDYTHEASPSLSYIELSEYDSTGRLLQLSRLDDSDKPIGQVRNVYDATGNLVSSSSEWHAAVVTAVPLQTFLHFSPVAPRVDTSGPEFFAPAYVPITFSPYIDPGAWPFLLTDFNGAIDTGGEVVVGIAVNWTALNDTVYTYNEAGELVRKAQDWRFIAPDNGSTIIRVPEDYTVVETYEEGRRLSRTRTTGASVVEDRFDYADNGSLISCRRLQTGSPIREGSFEQLPGEIVYIGRSCLSVRKVAVTRDDSERITRLEREAVRLDSPVVHPGSDPGGNRQILEFDYSQGRVETYRWDRDADGSFDWVYRYQYNDDGLLLRREVQVEERAPQIQSRQYTTLTVESLRQPLNSSPQVFF</sequence>
<dbReference type="RefSeq" id="WP_142905402.1">
    <property type="nucleotide sequence ID" value="NZ_ML660096.1"/>
</dbReference>
<protein>
    <recommendedName>
        <fullName evidence="3">RHS repeat protein</fullName>
    </recommendedName>
</protein>
<dbReference type="Proteomes" id="UP000319732">
    <property type="component" value="Unassembled WGS sequence"/>
</dbReference>
<evidence type="ECO:0000313" key="2">
    <source>
        <dbReference type="Proteomes" id="UP000319732"/>
    </source>
</evidence>
<evidence type="ECO:0000313" key="1">
    <source>
        <dbReference type="EMBL" id="TQV74179.1"/>
    </source>
</evidence>
<accession>A0A545TAD5</accession>
<gene>
    <name evidence="1" type="ORF">FKG94_16360</name>
</gene>